<dbReference type="Gene3D" id="2.40.260.10">
    <property type="entry name" value="Sortase"/>
    <property type="match status" value="1"/>
</dbReference>
<comment type="caution">
    <text evidence="2">The sequence shown here is derived from an EMBL/GenBank/DDBJ whole genome shotgun (WGS) entry which is preliminary data.</text>
</comment>
<evidence type="ECO:0000313" key="3">
    <source>
        <dbReference type="Proteomes" id="UP000644693"/>
    </source>
</evidence>
<dbReference type="RefSeq" id="WP_268247970.1">
    <property type="nucleotide sequence ID" value="NZ_BMYM01000001.1"/>
</dbReference>
<protein>
    <recommendedName>
        <fullName evidence="4">Class GN sortase</fullName>
    </recommendedName>
</protein>
<sequence>MFSAVTRCAACVCLCLGLYHLQYALLIEAKAAMAPFLIERAWQQTLVSGVTSRPWPWADTWPVAQLEIPAVDVRLPILASTSGEALAFAPGLHAGSVLWGEPGSAVIGGHRDTHFDFMADLVVNDRLQIQDSLGRQLRYRIAELHVIDSAHTPLVTEGNEHQVLLVTCYPLDALHAGGSLRYVAVAEMEPLQPTFLASRRSFKL</sequence>
<dbReference type="EMBL" id="BMYM01000001">
    <property type="protein sequence ID" value="GHD26696.1"/>
    <property type="molecule type" value="Genomic_DNA"/>
</dbReference>
<dbReference type="Proteomes" id="UP000644693">
    <property type="component" value="Unassembled WGS sequence"/>
</dbReference>
<reference evidence="2" key="2">
    <citation type="submission" date="2020-09" db="EMBL/GenBank/DDBJ databases">
        <authorList>
            <person name="Sun Q."/>
            <person name="Kim S."/>
        </authorList>
    </citation>
    <scope>NUCLEOTIDE SEQUENCE</scope>
    <source>
        <strain evidence="2">KCTC 23430</strain>
    </source>
</reference>
<reference evidence="2" key="1">
    <citation type="journal article" date="2014" name="Int. J. Syst. Evol. Microbiol.">
        <title>Complete genome sequence of Corynebacterium casei LMG S-19264T (=DSM 44701T), isolated from a smear-ripened cheese.</title>
        <authorList>
            <consortium name="US DOE Joint Genome Institute (JGI-PGF)"/>
            <person name="Walter F."/>
            <person name="Albersmeier A."/>
            <person name="Kalinowski J."/>
            <person name="Ruckert C."/>
        </authorList>
    </citation>
    <scope>NUCLEOTIDE SEQUENCE</scope>
    <source>
        <strain evidence="2">KCTC 23430</strain>
    </source>
</reference>
<dbReference type="InterPro" id="IPR023365">
    <property type="entry name" value="Sortase_dom-sf"/>
</dbReference>
<evidence type="ECO:0000256" key="1">
    <source>
        <dbReference type="ARBA" id="ARBA00022801"/>
    </source>
</evidence>
<dbReference type="InterPro" id="IPR005754">
    <property type="entry name" value="Sortase"/>
</dbReference>
<evidence type="ECO:0000313" key="2">
    <source>
        <dbReference type="EMBL" id="GHD26696.1"/>
    </source>
</evidence>
<evidence type="ECO:0008006" key="4">
    <source>
        <dbReference type="Google" id="ProtNLM"/>
    </source>
</evidence>
<dbReference type="NCBIfam" id="TIGR01076">
    <property type="entry name" value="sortase_fam"/>
    <property type="match status" value="1"/>
</dbReference>
<dbReference type="InterPro" id="IPR022445">
    <property type="entry name" value="Sortase_proteobact_type"/>
</dbReference>
<accession>A0A918XE62</accession>
<name>A0A918XE62_9GAMM</name>
<dbReference type="Pfam" id="PF04203">
    <property type="entry name" value="Sortase"/>
    <property type="match status" value="1"/>
</dbReference>
<dbReference type="CDD" id="cd05828">
    <property type="entry name" value="Sortase_D_1"/>
    <property type="match status" value="1"/>
</dbReference>
<dbReference type="NCBIfam" id="TIGR03784">
    <property type="entry name" value="marine_sortase"/>
    <property type="match status" value="1"/>
</dbReference>
<organism evidence="2 3">
    <name type="scientific">Parahalioglobus pacificus</name>
    <dbReference type="NCBI Taxonomy" id="930806"/>
    <lineage>
        <taxon>Bacteria</taxon>
        <taxon>Pseudomonadati</taxon>
        <taxon>Pseudomonadota</taxon>
        <taxon>Gammaproteobacteria</taxon>
        <taxon>Cellvibrionales</taxon>
        <taxon>Halieaceae</taxon>
        <taxon>Parahalioglobus</taxon>
    </lineage>
</organism>
<dbReference type="SUPFAM" id="SSF63817">
    <property type="entry name" value="Sortase"/>
    <property type="match status" value="1"/>
</dbReference>
<gene>
    <name evidence="2" type="ORF">GCM10007053_03940</name>
</gene>
<dbReference type="AlphaFoldDB" id="A0A918XE62"/>
<keyword evidence="1" id="KW-0378">Hydrolase</keyword>
<keyword evidence="3" id="KW-1185">Reference proteome</keyword>
<proteinExistence type="predicted"/>
<dbReference type="GO" id="GO:0016787">
    <property type="term" value="F:hydrolase activity"/>
    <property type="evidence" value="ECO:0007669"/>
    <property type="project" value="UniProtKB-KW"/>
</dbReference>
<dbReference type="InterPro" id="IPR041999">
    <property type="entry name" value="Sortase_D_1"/>
</dbReference>